<dbReference type="PANTHER" id="PTHR18945">
    <property type="entry name" value="NEUROTRANSMITTER GATED ION CHANNEL"/>
    <property type="match status" value="1"/>
</dbReference>
<evidence type="ECO:0000313" key="10">
    <source>
        <dbReference type="Proteomes" id="UP000663860"/>
    </source>
</evidence>
<dbReference type="InterPro" id="IPR018000">
    <property type="entry name" value="Neurotransmitter_ion_chnl_CS"/>
</dbReference>
<evidence type="ECO:0000256" key="5">
    <source>
        <dbReference type="RuleBase" id="RU000687"/>
    </source>
</evidence>
<dbReference type="EMBL" id="CAJNOE010000025">
    <property type="protein sequence ID" value="CAF0756685.1"/>
    <property type="molecule type" value="Genomic_DNA"/>
</dbReference>
<evidence type="ECO:0000313" key="8">
    <source>
        <dbReference type="EMBL" id="CAF0756685.1"/>
    </source>
</evidence>
<evidence type="ECO:0000256" key="3">
    <source>
        <dbReference type="ARBA" id="ARBA00022989"/>
    </source>
</evidence>
<comment type="similarity">
    <text evidence="5">Belongs to the ligand-gated ion channel (TC 1.A.9) family.</text>
</comment>
<keyword evidence="5" id="KW-0813">Transport</keyword>
<keyword evidence="4 5" id="KW-0472">Membrane</keyword>
<dbReference type="InterPro" id="IPR036719">
    <property type="entry name" value="Neuro-gated_channel_TM_sf"/>
</dbReference>
<proteinExistence type="inferred from homology"/>
<feature type="transmembrane region" description="Helical" evidence="5">
    <location>
        <begin position="272"/>
        <end position="289"/>
    </location>
</feature>
<dbReference type="GO" id="GO:0004888">
    <property type="term" value="F:transmembrane signaling receptor activity"/>
    <property type="evidence" value="ECO:0007669"/>
    <property type="project" value="InterPro"/>
</dbReference>
<protein>
    <submittedName>
        <fullName evidence="8">Uncharacterized protein</fullName>
    </submittedName>
</protein>
<dbReference type="Pfam" id="PF02931">
    <property type="entry name" value="Neur_chan_LBD"/>
    <property type="match status" value="1"/>
</dbReference>
<keyword evidence="5" id="KW-0406">Ion transport</keyword>
<comment type="subcellular location">
    <subcellularLocation>
        <location evidence="1">Membrane</location>
        <topology evidence="1">Multi-pass membrane protein</topology>
    </subcellularLocation>
</comment>
<evidence type="ECO:0000256" key="2">
    <source>
        <dbReference type="ARBA" id="ARBA00022692"/>
    </source>
</evidence>
<dbReference type="FunFam" id="2.70.170.10:FF:000028">
    <property type="entry name" value="AcetylCholine Receptor"/>
    <property type="match status" value="1"/>
</dbReference>
<dbReference type="Pfam" id="PF02932">
    <property type="entry name" value="Neur_chan_memb"/>
    <property type="match status" value="1"/>
</dbReference>
<evidence type="ECO:0000256" key="1">
    <source>
        <dbReference type="ARBA" id="ARBA00004141"/>
    </source>
</evidence>
<evidence type="ECO:0000256" key="4">
    <source>
        <dbReference type="ARBA" id="ARBA00023136"/>
    </source>
</evidence>
<name>A0A813PWQ6_9BILA</name>
<dbReference type="SUPFAM" id="SSF90112">
    <property type="entry name" value="Neurotransmitter-gated ion-channel transmembrane pore"/>
    <property type="match status" value="1"/>
</dbReference>
<feature type="domain" description="Neurotransmitter-gated ion-channel ligand-binding" evidence="6">
    <location>
        <begin position="39"/>
        <end position="235"/>
    </location>
</feature>
<keyword evidence="2 5" id="KW-0812">Transmembrane</keyword>
<dbReference type="PRINTS" id="PR00252">
    <property type="entry name" value="NRIONCHANNEL"/>
</dbReference>
<keyword evidence="3 5" id="KW-1133">Transmembrane helix</keyword>
<gene>
    <name evidence="8" type="ORF">IZO911_LOCUS4472</name>
    <name evidence="9" type="ORF">KXQ929_LOCUS10939</name>
</gene>
<dbReference type="InterPro" id="IPR006029">
    <property type="entry name" value="Neurotrans-gated_channel_TM"/>
</dbReference>
<keyword evidence="5" id="KW-0407">Ion channel</keyword>
<comment type="caution">
    <text evidence="5">Lacks conserved residue(s) required for the propagation of feature annotation.</text>
</comment>
<evidence type="ECO:0000313" key="9">
    <source>
        <dbReference type="EMBL" id="CAF3699490.1"/>
    </source>
</evidence>
<dbReference type="GO" id="GO:0005230">
    <property type="term" value="F:extracellular ligand-gated monoatomic ion channel activity"/>
    <property type="evidence" value="ECO:0007669"/>
    <property type="project" value="InterPro"/>
</dbReference>
<dbReference type="AlphaFoldDB" id="A0A813PWQ6"/>
<dbReference type="Proteomes" id="UP000663868">
    <property type="component" value="Unassembled WGS sequence"/>
</dbReference>
<dbReference type="PROSITE" id="PS00236">
    <property type="entry name" value="NEUROTR_ION_CHANNEL"/>
    <property type="match status" value="1"/>
</dbReference>
<dbReference type="Proteomes" id="UP000663860">
    <property type="component" value="Unassembled WGS sequence"/>
</dbReference>
<feature type="transmembrane region" description="Helical" evidence="5">
    <location>
        <begin position="457"/>
        <end position="480"/>
    </location>
</feature>
<dbReference type="InterPro" id="IPR006202">
    <property type="entry name" value="Neur_chan_lig-bd"/>
</dbReference>
<dbReference type="CDD" id="cd19051">
    <property type="entry name" value="LGIC_TM_cation"/>
    <property type="match status" value="1"/>
</dbReference>
<feature type="transmembrane region" description="Helical" evidence="5">
    <location>
        <begin position="337"/>
        <end position="354"/>
    </location>
</feature>
<dbReference type="CDD" id="cd18989">
    <property type="entry name" value="LGIC_ECD_cation"/>
    <property type="match status" value="1"/>
</dbReference>
<reference evidence="8" key="1">
    <citation type="submission" date="2021-02" db="EMBL/GenBank/DDBJ databases">
        <authorList>
            <person name="Nowell W R."/>
        </authorList>
    </citation>
    <scope>NUCLEOTIDE SEQUENCE</scope>
</reference>
<feature type="transmembrane region" description="Helical" evidence="5">
    <location>
        <begin position="301"/>
        <end position="325"/>
    </location>
</feature>
<sequence length="512" mass="59986">MKHSTNPLNVLQRFFLIFLYNSILYSYVRTNEVGLRRLLFHERPYDNNVCPEKGVTKVYTNLILLQIESVDEKAQIVTSNIQLVCAWCDPYMSWNLSRYNITALSVGADYLWTPNVVLVNSADRKFSRNREHYALILRHDGYVRFMFQDLWKTICKVRLTYFPFDHQHCTIIIRSGGHDSHSIKFIQRRPIEGHSFIRGEWELIHSYMEITDESVSDFGQVNYSLVRFTLILKRNRLYYLMKVILPYTLVSFVTLFTFLLPPQTGEKLTLNVTILLSLVIYLQLISEYIPKSDDETPILTLFCNANFFLVFLSCIMTVYVLYLYHRPSTSNVAHVPLYMKIILLDYISPIVYCSRQKNKKQKHVSKAFPKETRPRRLGSIEKRMCNIFSVTSSIRMPNQQAGELLRCLQQLKGQIRTHCIFPPYIKNEYDPDNDLLNINNQQRLDEWQQVALVLDRLFFLIFIVAMPCTALLFVSAHLSVTKVSNDFRSNLTNMKVESVDAKCHLTYEPIIN</sequence>
<feature type="transmembrane region" description="Helical" evidence="5">
    <location>
        <begin position="237"/>
        <end position="260"/>
    </location>
</feature>
<dbReference type="SUPFAM" id="SSF63712">
    <property type="entry name" value="Nicotinic receptor ligand binding domain-like"/>
    <property type="match status" value="1"/>
</dbReference>
<dbReference type="InterPro" id="IPR038050">
    <property type="entry name" value="Neuro_actylchol_rec"/>
</dbReference>
<organism evidence="8 10">
    <name type="scientific">Adineta steineri</name>
    <dbReference type="NCBI Taxonomy" id="433720"/>
    <lineage>
        <taxon>Eukaryota</taxon>
        <taxon>Metazoa</taxon>
        <taxon>Spiralia</taxon>
        <taxon>Gnathifera</taxon>
        <taxon>Rotifera</taxon>
        <taxon>Eurotatoria</taxon>
        <taxon>Bdelloidea</taxon>
        <taxon>Adinetida</taxon>
        <taxon>Adinetidae</taxon>
        <taxon>Adineta</taxon>
    </lineage>
</organism>
<comment type="caution">
    <text evidence="8">The sequence shown here is derived from an EMBL/GenBank/DDBJ whole genome shotgun (WGS) entry which is preliminary data.</text>
</comment>
<dbReference type="EMBL" id="CAJOBB010000528">
    <property type="protein sequence ID" value="CAF3699490.1"/>
    <property type="molecule type" value="Genomic_DNA"/>
</dbReference>
<evidence type="ECO:0000259" key="6">
    <source>
        <dbReference type="Pfam" id="PF02931"/>
    </source>
</evidence>
<dbReference type="Gene3D" id="1.20.58.390">
    <property type="entry name" value="Neurotransmitter-gated ion-channel transmembrane domain"/>
    <property type="match status" value="1"/>
</dbReference>
<dbReference type="Gene3D" id="2.70.170.10">
    <property type="entry name" value="Neurotransmitter-gated ion-channel ligand-binding domain"/>
    <property type="match status" value="1"/>
</dbReference>
<feature type="transmembrane region" description="Helical" evidence="5">
    <location>
        <begin position="12"/>
        <end position="28"/>
    </location>
</feature>
<accession>A0A813PWQ6</accession>
<dbReference type="InterPro" id="IPR036734">
    <property type="entry name" value="Neur_chan_lig-bd_sf"/>
</dbReference>
<feature type="domain" description="Neurotransmitter-gated ion-channel transmembrane" evidence="7">
    <location>
        <begin position="243"/>
        <end position="469"/>
    </location>
</feature>
<dbReference type="InterPro" id="IPR006201">
    <property type="entry name" value="Neur_channel"/>
</dbReference>
<dbReference type="GO" id="GO:0016020">
    <property type="term" value="C:membrane"/>
    <property type="evidence" value="ECO:0007669"/>
    <property type="project" value="UniProtKB-SubCell"/>
</dbReference>
<evidence type="ECO:0000259" key="7">
    <source>
        <dbReference type="Pfam" id="PF02932"/>
    </source>
</evidence>